<reference evidence="2 3" key="1">
    <citation type="submission" date="2017-10" db="EMBL/GenBank/DDBJ databases">
        <title>Comparative genomics in systemic dimorphic fungi from Ajellomycetaceae.</title>
        <authorList>
            <person name="Munoz J.F."/>
            <person name="Mcewen J.G."/>
            <person name="Clay O.K."/>
            <person name="Cuomo C.A."/>
        </authorList>
    </citation>
    <scope>NUCLEOTIDE SEQUENCE [LARGE SCALE GENOMIC DNA]</scope>
    <source>
        <strain evidence="2 3">UAMH4076</strain>
    </source>
</reference>
<keyword evidence="3" id="KW-1185">Reference proteome</keyword>
<evidence type="ECO:0000256" key="1">
    <source>
        <dbReference type="SAM" id="MobiDB-lite"/>
    </source>
</evidence>
<evidence type="ECO:0000313" key="3">
    <source>
        <dbReference type="Proteomes" id="UP000226031"/>
    </source>
</evidence>
<dbReference type="AlphaFoldDB" id="A0A2B7ZNU8"/>
<evidence type="ECO:0000313" key="2">
    <source>
        <dbReference type="EMBL" id="PGH34859.1"/>
    </source>
</evidence>
<gene>
    <name evidence="2" type="ORF">GX50_02309</name>
</gene>
<organism evidence="2 3">
    <name type="scientific">[Emmonsia] crescens</name>
    <dbReference type="NCBI Taxonomy" id="73230"/>
    <lineage>
        <taxon>Eukaryota</taxon>
        <taxon>Fungi</taxon>
        <taxon>Dikarya</taxon>
        <taxon>Ascomycota</taxon>
        <taxon>Pezizomycotina</taxon>
        <taxon>Eurotiomycetes</taxon>
        <taxon>Eurotiomycetidae</taxon>
        <taxon>Onygenales</taxon>
        <taxon>Ajellomycetaceae</taxon>
        <taxon>Emergomyces</taxon>
    </lineage>
</organism>
<sequence>MSLGFSALDFMAVSRSIAEMATNRPRTDNDVRANEHPKSNRQEQPVGISYFPLAVSGAEEHGFLLCWWTAIRYRFYQIGSCLPYFETEKKERQGEKGSSRGRLMKIKEMWFN</sequence>
<comment type="caution">
    <text evidence="2">The sequence shown here is derived from an EMBL/GenBank/DDBJ whole genome shotgun (WGS) entry which is preliminary data.</text>
</comment>
<feature type="compositionally biased region" description="Basic and acidic residues" evidence="1">
    <location>
        <begin position="25"/>
        <end position="41"/>
    </location>
</feature>
<proteinExistence type="predicted"/>
<dbReference type="Proteomes" id="UP000226031">
    <property type="component" value="Unassembled WGS sequence"/>
</dbReference>
<dbReference type="EMBL" id="PDND01000032">
    <property type="protein sequence ID" value="PGH34859.1"/>
    <property type="molecule type" value="Genomic_DNA"/>
</dbReference>
<feature type="region of interest" description="Disordered" evidence="1">
    <location>
        <begin position="22"/>
        <end position="43"/>
    </location>
</feature>
<name>A0A2B7ZNU8_9EURO</name>
<protein>
    <submittedName>
        <fullName evidence="2">Uncharacterized protein</fullName>
    </submittedName>
</protein>
<accession>A0A2B7ZNU8</accession>